<sequence length="23" mass="2713">MSWIIHSLTISVQNQQVICRKDL</sequence>
<dbReference type="AlphaFoldDB" id="A0A0E9SGV1"/>
<organism evidence="1">
    <name type="scientific">Anguilla anguilla</name>
    <name type="common">European freshwater eel</name>
    <name type="synonym">Muraena anguilla</name>
    <dbReference type="NCBI Taxonomy" id="7936"/>
    <lineage>
        <taxon>Eukaryota</taxon>
        <taxon>Metazoa</taxon>
        <taxon>Chordata</taxon>
        <taxon>Craniata</taxon>
        <taxon>Vertebrata</taxon>
        <taxon>Euteleostomi</taxon>
        <taxon>Actinopterygii</taxon>
        <taxon>Neopterygii</taxon>
        <taxon>Teleostei</taxon>
        <taxon>Anguilliformes</taxon>
        <taxon>Anguillidae</taxon>
        <taxon>Anguilla</taxon>
    </lineage>
</organism>
<proteinExistence type="predicted"/>
<reference evidence="1" key="2">
    <citation type="journal article" date="2015" name="Fish Shellfish Immunol.">
        <title>Early steps in the European eel (Anguilla anguilla)-Vibrio vulnificus interaction in the gills: Role of the RtxA13 toxin.</title>
        <authorList>
            <person name="Callol A."/>
            <person name="Pajuelo D."/>
            <person name="Ebbesson L."/>
            <person name="Teles M."/>
            <person name="MacKenzie S."/>
            <person name="Amaro C."/>
        </authorList>
    </citation>
    <scope>NUCLEOTIDE SEQUENCE</scope>
</reference>
<name>A0A0E9SGV1_ANGAN</name>
<protein>
    <submittedName>
        <fullName evidence="1">Uncharacterized protein</fullName>
    </submittedName>
</protein>
<evidence type="ECO:0000313" key="1">
    <source>
        <dbReference type="EMBL" id="JAH40614.1"/>
    </source>
</evidence>
<accession>A0A0E9SGV1</accession>
<reference evidence="1" key="1">
    <citation type="submission" date="2014-11" db="EMBL/GenBank/DDBJ databases">
        <authorList>
            <person name="Amaro Gonzalez C."/>
        </authorList>
    </citation>
    <scope>NUCLEOTIDE SEQUENCE</scope>
</reference>
<dbReference type="EMBL" id="GBXM01067963">
    <property type="protein sequence ID" value="JAH40614.1"/>
    <property type="molecule type" value="Transcribed_RNA"/>
</dbReference>